<evidence type="ECO:0000313" key="2">
    <source>
        <dbReference type="EMBL" id="EQB10857.1"/>
    </source>
</evidence>
<dbReference type="PATRIC" id="fig|1331060.3.peg.5019"/>
<comment type="caution">
    <text evidence="2">The sequence shown here is derived from an EMBL/GenBank/DDBJ whole genome shotgun (WGS) entry which is preliminary data.</text>
</comment>
<dbReference type="EMBL" id="ATDP01000109">
    <property type="protein sequence ID" value="EQB10857.1"/>
    <property type="molecule type" value="Genomic_DNA"/>
</dbReference>
<evidence type="ECO:0000256" key="1">
    <source>
        <dbReference type="SAM" id="SignalP"/>
    </source>
</evidence>
<evidence type="ECO:0000313" key="3">
    <source>
        <dbReference type="Proteomes" id="UP000015531"/>
    </source>
</evidence>
<name>T0HD25_9SPHN</name>
<keyword evidence="3" id="KW-1185">Reference proteome</keyword>
<sequence length="37" mass="3829">MVPAADMAVALLAMLSALAAQAWDGEASLEIIVTVER</sequence>
<keyword evidence="1" id="KW-0732">Signal</keyword>
<proteinExistence type="predicted"/>
<dbReference type="Proteomes" id="UP000015531">
    <property type="component" value="Unassembled WGS sequence"/>
</dbReference>
<organism evidence="2 3">
    <name type="scientific">Sphingobium lactosutens DS20</name>
    <dbReference type="NCBI Taxonomy" id="1331060"/>
    <lineage>
        <taxon>Bacteria</taxon>
        <taxon>Pseudomonadati</taxon>
        <taxon>Pseudomonadota</taxon>
        <taxon>Alphaproteobacteria</taxon>
        <taxon>Sphingomonadales</taxon>
        <taxon>Sphingomonadaceae</taxon>
        <taxon>Sphingobium</taxon>
    </lineage>
</organism>
<feature type="chain" id="PRO_5004576339" evidence="1">
    <location>
        <begin position="23"/>
        <end position="37"/>
    </location>
</feature>
<reference evidence="2 3" key="1">
    <citation type="journal article" date="2013" name="Genome Announc.">
        <title>Draft Genome Sequence of Sphingobium lactosutens Strain DS20T, Isolated from a Hexachlorocyclohexane Dumpsite.</title>
        <authorList>
            <person name="Kumar R."/>
            <person name="Dwivedi V."/>
            <person name="Negi V."/>
            <person name="Khurana J.P."/>
            <person name="Lal R."/>
        </authorList>
    </citation>
    <scope>NUCLEOTIDE SEQUENCE [LARGE SCALE GENOMIC DNA]</scope>
    <source>
        <strain evidence="2 3">DS20</strain>
    </source>
</reference>
<protein>
    <submittedName>
        <fullName evidence="2">Uncharacterized protein</fullName>
    </submittedName>
</protein>
<feature type="signal peptide" evidence="1">
    <location>
        <begin position="1"/>
        <end position="22"/>
    </location>
</feature>
<accession>T0HD25</accession>
<gene>
    <name evidence="2" type="ORF">RLDS_25815</name>
</gene>
<dbReference type="AlphaFoldDB" id="T0HD25"/>